<comment type="subcellular location">
    <subcellularLocation>
        <location evidence="1">Nucleus</location>
    </subcellularLocation>
</comment>
<feature type="compositionally biased region" description="Basic residues" evidence="5">
    <location>
        <begin position="396"/>
        <end position="408"/>
    </location>
</feature>
<reference evidence="6 7" key="1">
    <citation type="journal article" date="2014" name="Nat. Commun.">
        <title>Molecular traces of alternative social organization in a termite genome.</title>
        <authorList>
            <person name="Terrapon N."/>
            <person name="Li C."/>
            <person name="Robertson H.M."/>
            <person name="Ji L."/>
            <person name="Meng X."/>
            <person name="Booth W."/>
            <person name="Chen Z."/>
            <person name="Childers C.P."/>
            <person name="Glastad K.M."/>
            <person name="Gokhale K."/>
            <person name="Gowin J."/>
            <person name="Gronenberg W."/>
            <person name="Hermansen R.A."/>
            <person name="Hu H."/>
            <person name="Hunt B.G."/>
            <person name="Huylmans A.K."/>
            <person name="Khalil S.M."/>
            <person name="Mitchell R.D."/>
            <person name="Munoz-Torres M.C."/>
            <person name="Mustard J.A."/>
            <person name="Pan H."/>
            <person name="Reese J.T."/>
            <person name="Scharf M.E."/>
            <person name="Sun F."/>
            <person name="Vogel H."/>
            <person name="Xiao J."/>
            <person name="Yang W."/>
            <person name="Yang Z."/>
            <person name="Yang Z."/>
            <person name="Zhou J."/>
            <person name="Zhu J."/>
            <person name="Brent C.S."/>
            <person name="Elsik C.G."/>
            <person name="Goodisman M.A."/>
            <person name="Liberles D.A."/>
            <person name="Roe R.M."/>
            <person name="Vargo E.L."/>
            <person name="Vilcinskas A."/>
            <person name="Wang J."/>
            <person name="Bornberg-Bauer E."/>
            <person name="Korb J."/>
            <person name="Zhang G."/>
            <person name="Liebig J."/>
        </authorList>
    </citation>
    <scope>NUCLEOTIDE SEQUENCE [LARGE SCALE GENOMIC DNA]</scope>
    <source>
        <tissue evidence="6">Whole organism</tissue>
    </source>
</reference>
<gene>
    <name evidence="6" type="ORF">L798_03367</name>
</gene>
<dbReference type="PANTHER" id="PTHR13026">
    <property type="entry name" value="NNP-1 PROTEIN NOVEL NUCLEAR PROTEIN 1 NOP52"/>
    <property type="match status" value="1"/>
</dbReference>
<dbReference type="GO" id="GO:0006364">
    <property type="term" value="P:rRNA processing"/>
    <property type="evidence" value="ECO:0007669"/>
    <property type="project" value="UniProtKB-KW"/>
</dbReference>
<organism evidence="6 7">
    <name type="scientific">Zootermopsis nevadensis</name>
    <name type="common">Dampwood termite</name>
    <dbReference type="NCBI Taxonomy" id="136037"/>
    <lineage>
        <taxon>Eukaryota</taxon>
        <taxon>Metazoa</taxon>
        <taxon>Ecdysozoa</taxon>
        <taxon>Arthropoda</taxon>
        <taxon>Hexapoda</taxon>
        <taxon>Insecta</taxon>
        <taxon>Pterygota</taxon>
        <taxon>Neoptera</taxon>
        <taxon>Polyneoptera</taxon>
        <taxon>Dictyoptera</taxon>
        <taxon>Blattodea</taxon>
        <taxon>Blattoidea</taxon>
        <taxon>Termitoidae</taxon>
        <taxon>Termopsidae</taxon>
        <taxon>Zootermopsis</taxon>
    </lineage>
</organism>
<evidence type="ECO:0000313" key="6">
    <source>
        <dbReference type="EMBL" id="KDR06886.1"/>
    </source>
</evidence>
<feature type="region of interest" description="Disordered" evidence="5">
    <location>
        <begin position="390"/>
        <end position="422"/>
    </location>
</feature>
<keyword evidence="4" id="KW-0539">Nucleus</keyword>
<feature type="compositionally biased region" description="Acidic residues" evidence="5">
    <location>
        <begin position="272"/>
        <end position="283"/>
    </location>
</feature>
<feature type="region of interest" description="Disordered" evidence="5">
    <location>
        <begin position="269"/>
        <end position="302"/>
    </location>
</feature>
<keyword evidence="7" id="KW-1185">Reference proteome</keyword>
<dbReference type="FunCoup" id="A0A067QQN2">
    <property type="interactions" value="702"/>
</dbReference>
<dbReference type="GO" id="GO:0005634">
    <property type="term" value="C:nucleus"/>
    <property type="evidence" value="ECO:0007669"/>
    <property type="project" value="UniProtKB-SubCell"/>
</dbReference>
<dbReference type="InParanoid" id="A0A067QQN2"/>
<dbReference type="STRING" id="136037.A0A067QQN2"/>
<proteinExistence type="inferred from homology"/>
<evidence type="ECO:0000256" key="2">
    <source>
        <dbReference type="ARBA" id="ARBA00006374"/>
    </source>
</evidence>
<dbReference type="PANTHER" id="PTHR13026:SF0">
    <property type="entry name" value="RIBOSOMAL RNA PROCESSING 1B"/>
    <property type="match status" value="1"/>
</dbReference>
<dbReference type="GO" id="GO:0030688">
    <property type="term" value="C:preribosome, small subunit precursor"/>
    <property type="evidence" value="ECO:0007669"/>
    <property type="project" value="InterPro"/>
</dbReference>
<evidence type="ECO:0000256" key="3">
    <source>
        <dbReference type="ARBA" id="ARBA00022552"/>
    </source>
</evidence>
<dbReference type="EMBL" id="KK853541">
    <property type="protein sequence ID" value="KDR06886.1"/>
    <property type="molecule type" value="Genomic_DNA"/>
</dbReference>
<dbReference type="Proteomes" id="UP000027135">
    <property type="component" value="Unassembled WGS sequence"/>
</dbReference>
<dbReference type="InterPro" id="IPR010301">
    <property type="entry name" value="RRP1"/>
</dbReference>
<evidence type="ECO:0000256" key="4">
    <source>
        <dbReference type="ARBA" id="ARBA00023242"/>
    </source>
</evidence>
<dbReference type="eggNOG" id="KOG3911">
    <property type="taxonomic scope" value="Eukaryota"/>
</dbReference>
<name>A0A067QQN2_ZOONE</name>
<evidence type="ECO:0000256" key="5">
    <source>
        <dbReference type="SAM" id="MobiDB-lite"/>
    </source>
</evidence>
<dbReference type="AlphaFoldDB" id="A0A067QQN2"/>
<evidence type="ECO:0000313" key="7">
    <source>
        <dbReference type="Proteomes" id="UP000027135"/>
    </source>
</evidence>
<keyword evidence="3" id="KW-0698">rRNA processing</keyword>
<comment type="similarity">
    <text evidence="2">Belongs to the RRP1 family.</text>
</comment>
<sequence length="670" mass="75895">MAVENEDTSKGARGKVVLVAQEIAFAKILAGNNKTLRDRGVKRLSSWLKARSSGTCDFTDDDFMRIWKGLFYCMWMADKPLVQEELAEKISHLIHCFKKTDLAIMFIKCFYHTMVTDWYSIDQFRYNKFLMLVRRFLRQTFEFCQKCSWNADVVQRVCSSFTATILSTSVSVIISHPASLIMHFCDIYLQELSKVSRGKLPVDMLTAFLQPFMSYLAEENNGRLRNMVENDVFHYLIKQSDAGIELEELRRALNDAGCSSGSWKNIEKVDEADSDVASEDLDSDAGKEMSDSESVEDGPLDPRAGRVDVELPQLPFDAQGIADTLWEQSQKCVKNKNRRSLQSLAEKFKRMAAGTFSRAVVERLMKSKPKIERFRLKNKHINKAALQLTNFEKNGGRRRQKKKRRGQKKFVQESSTKEDDSVATNNLNRLVLQTSEKSKKTNTCVIEPTEGSSVPVVTNECLLQKTANIRVIENDSEDGQKNRKEIGENNSDDSIVIQGLKRKSDLLLTEFENVDVGVQQFKVQRKESHKALNMEEDVKSEMSKKKSAEGMRRYSLSNLTSKSFTPASRMSVGGDWKVSDVAETSLKSGSEVKAVTPSSGKKVNIALNRNSEQGVREYHMSVIRSPAIPFDASKKPSQGVLKPCPVGSRINPFYKLNKRKNFAINICNKF</sequence>
<dbReference type="Pfam" id="PF05997">
    <property type="entry name" value="Nop52"/>
    <property type="match status" value="1"/>
</dbReference>
<dbReference type="OMA" id="PKSDYYR"/>
<accession>A0A067QQN2</accession>
<evidence type="ECO:0000256" key="1">
    <source>
        <dbReference type="ARBA" id="ARBA00004123"/>
    </source>
</evidence>
<protein>
    <submittedName>
        <fullName evidence="6">Ribosomal RNA processing protein 1-like protein</fullName>
    </submittedName>
</protein>
<dbReference type="OrthoDB" id="2019504at2759"/>